<protein>
    <submittedName>
        <fullName evidence="3">Competence protein ComEA</fullName>
    </submittedName>
</protein>
<dbReference type="InterPro" id="IPR051675">
    <property type="entry name" value="Endo/Exo/Phosphatase_dom_1"/>
</dbReference>
<dbReference type="SMART" id="SM00278">
    <property type="entry name" value="HhH1"/>
    <property type="match status" value="2"/>
</dbReference>
<dbReference type="KEGG" id="bsan:CHH28_18350"/>
<evidence type="ECO:0000259" key="2">
    <source>
        <dbReference type="SMART" id="SM00278"/>
    </source>
</evidence>
<dbReference type="GO" id="GO:0003677">
    <property type="term" value="F:DNA binding"/>
    <property type="evidence" value="ECO:0007669"/>
    <property type="project" value="InterPro"/>
</dbReference>
<dbReference type="OrthoDB" id="7510573at2"/>
<feature type="signal peptide" evidence="1">
    <location>
        <begin position="1"/>
        <end position="20"/>
    </location>
</feature>
<dbReference type="PANTHER" id="PTHR21180:SF32">
    <property type="entry name" value="ENDONUCLEASE_EXONUCLEASE_PHOSPHATASE FAMILY DOMAIN-CONTAINING PROTEIN 1"/>
    <property type="match status" value="1"/>
</dbReference>
<sequence length="90" mass="9610">MQWIKTAILALLVCSAAAYANPEKTEQLININTASVEQLSALKGIGASKAQAIVAYREHHGKFATTDDLTKVKGIGNATLQSNRAQLTVE</sequence>
<reference evidence="3 4" key="1">
    <citation type="submission" date="2017-07" db="EMBL/GenBank/DDBJ databases">
        <title>Annotated genome sequence of Bacterioplanes sanyensis isolated from Red Sea.</title>
        <authorList>
            <person name="Rehman Z.U."/>
        </authorList>
    </citation>
    <scope>NUCLEOTIDE SEQUENCE [LARGE SCALE GENOMIC DNA]</scope>
    <source>
        <strain evidence="3 4">NV9</strain>
    </source>
</reference>
<organism evidence="3 4">
    <name type="scientific">Bacterioplanes sanyensis</name>
    <dbReference type="NCBI Taxonomy" id="1249553"/>
    <lineage>
        <taxon>Bacteria</taxon>
        <taxon>Pseudomonadati</taxon>
        <taxon>Pseudomonadota</taxon>
        <taxon>Gammaproteobacteria</taxon>
        <taxon>Oceanospirillales</taxon>
        <taxon>Oceanospirillaceae</taxon>
        <taxon>Bacterioplanes</taxon>
    </lineage>
</organism>
<dbReference type="AlphaFoldDB" id="A0A222FP07"/>
<dbReference type="GO" id="GO:0015627">
    <property type="term" value="C:type II protein secretion system complex"/>
    <property type="evidence" value="ECO:0007669"/>
    <property type="project" value="TreeGrafter"/>
</dbReference>
<feature type="chain" id="PRO_5012149201" evidence="1">
    <location>
        <begin position="21"/>
        <end position="90"/>
    </location>
</feature>
<dbReference type="InterPro" id="IPR003583">
    <property type="entry name" value="Hlx-hairpin-Hlx_DNA-bd_motif"/>
</dbReference>
<keyword evidence="4" id="KW-1185">Reference proteome</keyword>
<dbReference type="SUPFAM" id="SSF47781">
    <property type="entry name" value="RuvA domain 2-like"/>
    <property type="match status" value="1"/>
</dbReference>
<dbReference type="GO" id="GO:0015628">
    <property type="term" value="P:protein secretion by the type II secretion system"/>
    <property type="evidence" value="ECO:0007669"/>
    <property type="project" value="TreeGrafter"/>
</dbReference>
<name>A0A222FP07_9GAMM</name>
<dbReference type="RefSeq" id="WP_094061671.1">
    <property type="nucleotide sequence ID" value="NZ_CP022530.1"/>
</dbReference>
<feature type="domain" description="Helix-hairpin-helix DNA-binding motif class 1" evidence="2">
    <location>
        <begin position="67"/>
        <end position="86"/>
    </location>
</feature>
<accession>A0A222FP07</accession>
<proteinExistence type="predicted"/>
<evidence type="ECO:0000313" key="3">
    <source>
        <dbReference type="EMBL" id="ASP40509.1"/>
    </source>
</evidence>
<dbReference type="PANTHER" id="PTHR21180">
    <property type="entry name" value="ENDONUCLEASE/EXONUCLEASE/PHOSPHATASE FAMILY DOMAIN-CONTAINING PROTEIN 1"/>
    <property type="match status" value="1"/>
</dbReference>
<evidence type="ECO:0000256" key="1">
    <source>
        <dbReference type="SAM" id="SignalP"/>
    </source>
</evidence>
<dbReference type="InterPro" id="IPR010994">
    <property type="entry name" value="RuvA_2-like"/>
</dbReference>
<gene>
    <name evidence="3" type="ORF">CHH28_18350</name>
</gene>
<dbReference type="GO" id="GO:0006281">
    <property type="term" value="P:DNA repair"/>
    <property type="evidence" value="ECO:0007669"/>
    <property type="project" value="InterPro"/>
</dbReference>
<dbReference type="Pfam" id="PF12836">
    <property type="entry name" value="HHH_3"/>
    <property type="match status" value="1"/>
</dbReference>
<dbReference type="InterPro" id="IPR004509">
    <property type="entry name" value="Competence_ComEA_HhH"/>
</dbReference>
<dbReference type="Proteomes" id="UP000202440">
    <property type="component" value="Chromosome"/>
</dbReference>
<keyword evidence="1" id="KW-0732">Signal</keyword>
<evidence type="ECO:0000313" key="4">
    <source>
        <dbReference type="Proteomes" id="UP000202440"/>
    </source>
</evidence>
<dbReference type="Gene3D" id="1.10.150.280">
    <property type="entry name" value="AF1531-like domain"/>
    <property type="match status" value="1"/>
</dbReference>
<dbReference type="NCBIfam" id="TIGR00426">
    <property type="entry name" value="competence protein ComEA helix-hairpin-helix repeat region"/>
    <property type="match status" value="1"/>
</dbReference>
<dbReference type="EMBL" id="CP022530">
    <property type="protein sequence ID" value="ASP40509.1"/>
    <property type="molecule type" value="Genomic_DNA"/>
</dbReference>
<feature type="domain" description="Helix-hairpin-helix DNA-binding motif class 1" evidence="2">
    <location>
        <begin position="37"/>
        <end position="56"/>
    </location>
</feature>